<keyword evidence="2" id="KW-1185">Reference proteome</keyword>
<protein>
    <submittedName>
        <fullName evidence="1">Uncharacterized protein</fullName>
    </submittedName>
</protein>
<gene>
    <name evidence="1" type="primary">Contig7077.g7576</name>
    <name evidence="1" type="ORF">STYLEM_20000</name>
</gene>
<reference evidence="1 2" key="1">
    <citation type="submission" date="2014-06" db="EMBL/GenBank/DDBJ databases">
        <authorList>
            <person name="Swart Estienne"/>
        </authorList>
    </citation>
    <scope>NUCLEOTIDE SEQUENCE [LARGE SCALE GENOMIC DNA]</scope>
    <source>
        <strain evidence="1 2">130c</strain>
    </source>
</reference>
<dbReference type="InParanoid" id="A0A078BBB1"/>
<dbReference type="EMBL" id="CCKQ01018853">
    <property type="protein sequence ID" value="CDW90853.1"/>
    <property type="molecule type" value="Genomic_DNA"/>
</dbReference>
<dbReference type="AlphaFoldDB" id="A0A078BBB1"/>
<evidence type="ECO:0000313" key="1">
    <source>
        <dbReference type="EMBL" id="CDW90853.1"/>
    </source>
</evidence>
<sequence>MKKQQGILYEHDLLLELWELLRSTGEPFNSFTININVPTSAHYSWFLLCMMKEKGIKINQLDEILTVFDIKLANMFKQDGQEPIRFINNEGLVYESLACFRSSVYKMILKSSKREALFIPPIRVHKFHTNIEFQVYNQREITLENVQNVCLKNFAELFSQTIDNEPQLYQFMVDKAESLFHFLDFVSKNELRTLMIIWVNLLFKRQESSVKLRVYFSNLKKEQLAK</sequence>
<evidence type="ECO:0000313" key="2">
    <source>
        <dbReference type="Proteomes" id="UP000039865"/>
    </source>
</evidence>
<proteinExistence type="predicted"/>
<organism evidence="1 2">
    <name type="scientific">Stylonychia lemnae</name>
    <name type="common">Ciliate</name>
    <dbReference type="NCBI Taxonomy" id="5949"/>
    <lineage>
        <taxon>Eukaryota</taxon>
        <taxon>Sar</taxon>
        <taxon>Alveolata</taxon>
        <taxon>Ciliophora</taxon>
        <taxon>Intramacronucleata</taxon>
        <taxon>Spirotrichea</taxon>
        <taxon>Stichotrichia</taxon>
        <taxon>Sporadotrichida</taxon>
        <taxon>Oxytrichidae</taxon>
        <taxon>Stylonychinae</taxon>
        <taxon>Stylonychia</taxon>
    </lineage>
</organism>
<accession>A0A078BBB1</accession>
<dbReference type="Proteomes" id="UP000039865">
    <property type="component" value="Unassembled WGS sequence"/>
</dbReference>
<name>A0A078BBB1_STYLE</name>